<feature type="transmembrane region" description="Helical" evidence="8">
    <location>
        <begin position="607"/>
        <end position="631"/>
    </location>
</feature>
<feature type="transmembrane region" description="Helical" evidence="8">
    <location>
        <begin position="63"/>
        <end position="83"/>
    </location>
</feature>
<feature type="transmembrane region" description="Helical" evidence="8">
    <location>
        <begin position="465"/>
        <end position="486"/>
    </location>
</feature>
<dbReference type="InterPro" id="IPR051605">
    <property type="entry name" value="CstA"/>
</dbReference>
<feature type="transmembrane region" description="Helical" evidence="8">
    <location>
        <begin position="386"/>
        <end position="405"/>
    </location>
</feature>
<evidence type="ECO:0000256" key="7">
    <source>
        <dbReference type="SAM" id="MobiDB-lite"/>
    </source>
</evidence>
<feature type="compositionally biased region" description="Polar residues" evidence="7">
    <location>
        <begin position="245"/>
        <end position="262"/>
    </location>
</feature>
<evidence type="ECO:0000256" key="6">
    <source>
        <dbReference type="ARBA" id="ARBA00023136"/>
    </source>
</evidence>
<dbReference type="PANTHER" id="PTHR30252:SF0">
    <property type="entry name" value="PEPTIDE TRANSPORTER CSTA"/>
    <property type="match status" value="1"/>
</dbReference>
<dbReference type="GO" id="GO:0009267">
    <property type="term" value="P:cellular response to starvation"/>
    <property type="evidence" value="ECO:0007669"/>
    <property type="project" value="InterPro"/>
</dbReference>
<feature type="domain" description="CstA N-terminal" evidence="9">
    <location>
        <begin position="514"/>
        <end position="655"/>
    </location>
</feature>
<feature type="transmembrane region" description="Helical" evidence="8">
    <location>
        <begin position="89"/>
        <end position="110"/>
    </location>
</feature>
<comment type="caution">
    <text evidence="10">The sequence shown here is derived from an EMBL/GenBank/DDBJ whole genome shotgun (WGS) entry which is preliminary data.</text>
</comment>
<proteinExistence type="inferred from homology"/>
<dbReference type="Proteomes" id="UP000001340">
    <property type="component" value="Unassembled WGS sequence"/>
</dbReference>
<organism evidence="10 11">
    <name type="scientific">Leptospira interrogans str. UI 12758</name>
    <dbReference type="NCBI Taxonomy" id="1049938"/>
    <lineage>
        <taxon>Bacteria</taxon>
        <taxon>Pseudomonadati</taxon>
        <taxon>Spirochaetota</taxon>
        <taxon>Spirochaetia</taxon>
        <taxon>Leptospirales</taxon>
        <taxon>Leptospiraceae</taxon>
        <taxon>Leptospira</taxon>
    </lineage>
</organism>
<dbReference type="AlphaFoldDB" id="A0A0E2D1P9"/>
<evidence type="ECO:0000313" key="11">
    <source>
        <dbReference type="Proteomes" id="UP000001340"/>
    </source>
</evidence>
<keyword evidence="4 8" id="KW-0812">Transmembrane</keyword>
<dbReference type="EMBL" id="AHNR02000064">
    <property type="protein sequence ID" value="EKR53485.1"/>
    <property type="molecule type" value="Genomic_DNA"/>
</dbReference>
<feature type="transmembrane region" description="Helical" evidence="8">
    <location>
        <begin position="6"/>
        <end position="24"/>
    </location>
</feature>
<comment type="subcellular location">
    <subcellularLocation>
        <location evidence="1">Cell membrane</location>
        <topology evidence="1">Multi-pass membrane protein</topology>
    </subcellularLocation>
</comment>
<feature type="domain" description="CstA N-terminal" evidence="9">
    <location>
        <begin position="288"/>
        <end position="484"/>
    </location>
</feature>
<feature type="transmembrane region" description="Helical" evidence="8">
    <location>
        <begin position="316"/>
        <end position="336"/>
    </location>
</feature>
<evidence type="ECO:0000256" key="5">
    <source>
        <dbReference type="ARBA" id="ARBA00022989"/>
    </source>
</evidence>
<keyword evidence="3" id="KW-1003">Cell membrane</keyword>
<evidence type="ECO:0000313" key="10">
    <source>
        <dbReference type="EMBL" id="EKR53485.1"/>
    </source>
</evidence>
<accession>A0A0E2D1P9</accession>
<dbReference type="InterPro" id="IPR003706">
    <property type="entry name" value="CstA_N"/>
</dbReference>
<sequence length="701" mass="76862">MLPLIAVLVCFLVYFLGYKFYSGYISKSIFDLKNGLNDTPAHKLNDGVDYLPTKPVVLFGHHYASIAGLAPVLGPAVAVIWGWLPAMLWVVFGSIFVGCVHDFGALVVSVRNQGKSIGQVAEDLLGHRARSLFHAIIFFLVSLAMGVFVLVLAEMFSADPKVDLFPSLNTADKIIPSIKNSRDQNVLKQPSSLILKEEEKQRASVNSASHTVTKEKKSSSVTTSKHKSISDNVYSNSIDLKKKSTLTNSTQAQNSTIANSETANEKVHDHPGEIRTEEKPSIRLRSHFPEAVIPSAVIIILAVIMGYLHYKKGMNLTPLTVFSVFGTLGSMILGMQDSVLFWTGLNHVETSPSTGTWKYILLFYAFLASVTPVWLLLQSRDYINSFLLYLGIVLIYLGFFTGGILQNFPSFNAEVIRTTTIGLDLIPFVFITIACGAVSGFHALVSSGTTAKQLDKETDARPIGYGGMIGESLLGLSAVIACTIGFTSSEEWSGFYRSWSGIQGLAPQVGAYIYGTGRFLLQIGIPETFGQGFIALIVISFALTSLDSATRLLRYNIEEIAESTRISWIQTFVGNRYVSSLIACIAIGFFAFLEIEQDGKKKPAGLALWKLFGTTNQLLAGLALLVVTIFLLKLKKKIKVSFIPMLFVLSVTLWAMIKNFLDFLTGPSPNLLLATVGGTLIFLTLWLLLEAVLTWNRIRKV</sequence>
<feature type="transmembrane region" description="Helical" evidence="8">
    <location>
        <begin position="638"/>
        <end position="657"/>
    </location>
</feature>
<feature type="domain" description="CstA N-terminal" evidence="9">
    <location>
        <begin position="5"/>
        <end position="161"/>
    </location>
</feature>
<dbReference type="GO" id="GO:0005886">
    <property type="term" value="C:plasma membrane"/>
    <property type="evidence" value="ECO:0007669"/>
    <property type="project" value="UniProtKB-SubCell"/>
</dbReference>
<evidence type="ECO:0000256" key="8">
    <source>
        <dbReference type="SAM" id="Phobius"/>
    </source>
</evidence>
<dbReference type="Pfam" id="PF02554">
    <property type="entry name" value="CstA"/>
    <property type="match status" value="3"/>
</dbReference>
<evidence type="ECO:0000256" key="3">
    <source>
        <dbReference type="ARBA" id="ARBA00022475"/>
    </source>
</evidence>
<feature type="transmembrane region" description="Helical" evidence="8">
    <location>
        <begin position="356"/>
        <end position="377"/>
    </location>
</feature>
<protein>
    <submittedName>
        <fullName evidence="10">CstA C-terminal domain protein</fullName>
    </submittedName>
</protein>
<name>A0A0E2D1P9_LEPIR</name>
<dbReference type="RefSeq" id="WP_000937104.1">
    <property type="nucleotide sequence ID" value="NZ_AHNR02000064.1"/>
</dbReference>
<keyword evidence="6 8" id="KW-0472">Membrane</keyword>
<reference evidence="10 11" key="1">
    <citation type="submission" date="2012-10" db="EMBL/GenBank/DDBJ databases">
        <authorList>
            <person name="Harkins D.M."/>
            <person name="Durkin A.S."/>
            <person name="Brinkac L.M."/>
            <person name="Haft D.H."/>
            <person name="Selengut J.D."/>
            <person name="Sanka R."/>
            <person name="DePew J."/>
            <person name="Purushe J."/>
            <person name="Chanthongthip A."/>
            <person name="Lattana O."/>
            <person name="Phetsouvanh R."/>
            <person name="Newton P.N."/>
            <person name="Vinetz J.M."/>
            <person name="Sutton G.G."/>
            <person name="Nierman W.C."/>
            <person name="Fouts D.E."/>
        </authorList>
    </citation>
    <scope>NUCLEOTIDE SEQUENCE [LARGE SCALE GENOMIC DNA]</scope>
    <source>
        <strain evidence="10 11">UI 12758</strain>
    </source>
</reference>
<evidence type="ECO:0000256" key="2">
    <source>
        <dbReference type="ARBA" id="ARBA00007755"/>
    </source>
</evidence>
<keyword evidence="5 8" id="KW-1133">Transmembrane helix</keyword>
<feature type="transmembrane region" description="Helical" evidence="8">
    <location>
        <begin position="291"/>
        <end position="309"/>
    </location>
</feature>
<feature type="region of interest" description="Disordered" evidence="7">
    <location>
        <begin position="245"/>
        <end position="279"/>
    </location>
</feature>
<gene>
    <name evidence="10" type="ORF">LEP1GSC105_2765</name>
</gene>
<feature type="transmembrane region" description="Helical" evidence="8">
    <location>
        <begin position="577"/>
        <end position="595"/>
    </location>
</feature>
<feature type="transmembrane region" description="Helical" evidence="8">
    <location>
        <begin position="669"/>
        <end position="689"/>
    </location>
</feature>
<feature type="compositionally biased region" description="Basic and acidic residues" evidence="7">
    <location>
        <begin position="263"/>
        <end position="279"/>
    </location>
</feature>
<feature type="transmembrane region" description="Helical" evidence="8">
    <location>
        <begin position="131"/>
        <end position="153"/>
    </location>
</feature>
<feature type="transmembrane region" description="Helical" evidence="8">
    <location>
        <begin position="425"/>
        <end position="445"/>
    </location>
</feature>
<comment type="similarity">
    <text evidence="2">Belongs to the peptide transporter carbon starvation (CstA) (TC 2.A.114) family.</text>
</comment>
<evidence type="ECO:0000256" key="4">
    <source>
        <dbReference type="ARBA" id="ARBA00022692"/>
    </source>
</evidence>
<evidence type="ECO:0000259" key="9">
    <source>
        <dbReference type="Pfam" id="PF02554"/>
    </source>
</evidence>
<dbReference type="PANTHER" id="PTHR30252">
    <property type="entry name" value="INNER MEMBRANE PEPTIDE TRANSPORTER"/>
    <property type="match status" value="1"/>
</dbReference>
<evidence type="ECO:0000256" key="1">
    <source>
        <dbReference type="ARBA" id="ARBA00004651"/>
    </source>
</evidence>
<feature type="region of interest" description="Disordered" evidence="7">
    <location>
        <begin position="197"/>
        <end position="226"/>
    </location>
</feature>
<feature type="transmembrane region" description="Helical" evidence="8">
    <location>
        <begin position="528"/>
        <end position="546"/>
    </location>
</feature>